<dbReference type="InterPro" id="IPR010351">
    <property type="entry name" value="DUF943"/>
</dbReference>
<proteinExistence type="predicted"/>
<dbReference type="EMBL" id="CP054212">
    <property type="protein sequence ID" value="QKJ88896.1"/>
    <property type="molecule type" value="Genomic_DNA"/>
</dbReference>
<keyword evidence="2" id="KW-1185">Reference proteome</keyword>
<accession>A0A6M8UDH2</accession>
<organism evidence="1 2">
    <name type="scientific">Paramixta manurensis</name>
    <dbReference type="NCBI Taxonomy" id="2740817"/>
    <lineage>
        <taxon>Bacteria</taxon>
        <taxon>Pseudomonadati</taxon>
        <taxon>Pseudomonadota</taxon>
        <taxon>Gammaproteobacteria</taxon>
        <taxon>Enterobacterales</taxon>
        <taxon>Erwiniaceae</taxon>
        <taxon>Paramixta</taxon>
    </lineage>
</organism>
<dbReference type="RefSeq" id="WP_173635731.1">
    <property type="nucleotide sequence ID" value="NZ_CP054212.1"/>
</dbReference>
<dbReference type="Pfam" id="PF06092">
    <property type="entry name" value="DUF943"/>
    <property type="match status" value="1"/>
</dbReference>
<evidence type="ECO:0000313" key="1">
    <source>
        <dbReference type="EMBL" id="QKJ88896.1"/>
    </source>
</evidence>
<name>A0A6M8UDH2_9GAMM</name>
<gene>
    <name evidence="1" type="ORF">PMPD1_3988</name>
</gene>
<reference evidence="1 2" key="1">
    <citation type="submission" date="2020-06" db="EMBL/GenBank/DDBJ databases">
        <title>Genome sequence of Paramixta manurensis strain PD-1.</title>
        <authorList>
            <person name="Lee C.W."/>
            <person name="Kim J."/>
        </authorList>
    </citation>
    <scope>NUCLEOTIDE SEQUENCE [LARGE SCALE GENOMIC DNA]</scope>
    <source>
        <strain evidence="1 2">PD-1</strain>
    </source>
</reference>
<dbReference type="Proteomes" id="UP000505325">
    <property type="component" value="Chromosome"/>
</dbReference>
<protein>
    <submittedName>
        <fullName evidence="1">DUF943 family protein</fullName>
    </submittedName>
</protein>
<sequence>MKKYLLIAMLIAVTAAAGWSWYLNSHPTTLVATHKMGKDGFISIILIKNPPLTDKGKLDWWMRNAAMFKEKYNIPAQAEPNEDFVVEIFDFFEGYKKLGRHDRLCFDDMKTTKNCVEKKGVMTIRNSVEGEVWYRVESGLFIEKNGEFIKIKENIKIK</sequence>
<evidence type="ECO:0000313" key="2">
    <source>
        <dbReference type="Proteomes" id="UP000505325"/>
    </source>
</evidence>
<dbReference type="KEGG" id="pmak:PMPD1_3988"/>
<dbReference type="AlphaFoldDB" id="A0A6M8UDH2"/>